<dbReference type="PANTHER" id="PTHR12297:SF3">
    <property type="entry name" value="HIG1 DOMAIN FAMILY MEMBER 1A"/>
    <property type="match status" value="1"/>
</dbReference>
<evidence type="ECO:0000256" key="1">
    <source>
        <dbReference type="ARBA" id="ARBA00004325"/>
    </source>
</evidence>
<dbReference type="InterPro" id="IPR050355">
    <property type="entry name" value="RCF1"/>
</dbReference>
<keyword evidence="4" id="KW-0496">Mitochondrion</keyword>
<keyword evidence="2 6" id="KW-0812">Transmembrane</keyword>
<evidence type="ECO:0000313" key="8">
    <source>
        <dbReference type="Proteomes" id="UP000694941"/>
    </source>
</evidence>
<feature type="transmembrane region" description="Helical" evidence="6">
    <location>
        <begin position="37"/>
        <end position="56"/>
    </location>
</feature>
<evidence type="ECO:0000313" key="9">
    <source>
        <dbReference type="RefSeq" id="XP_013778663.1"/>
    </source>
</evidence>
<feature type="domain" description="HIG1" evidence="7">
    <location>
        <begin position="11"/>
        <end position="103"/>
    </location>
</feature>
<reference evidence="9 10" key="1">
    <citation type="submission" date="2025-05" db="UniProtKB">
        <authorList>
            <consortium name="RefSeq"/>
        </authorList>
    </citation>
    <scope>IDENTIFICATION</scope>
    <source>
        <tissue evidence="9 10">Muscle</tissue>
    </source>
</reference>
<dbReference type="PANTHER" id="PTHR12297">
    <property type="entry name" value="HYPOXIA-INDUCBILE GENE 1 HIG1 -RELATED"/>
    <property type="match status" value="1"/>
</dbReference>
<keyword evidence="3 6" id="KW-1133">Transmembrane helix</keyword>
<sequence>MTNTENAVVAPAKPIFDPSQFEGESQTQKLARKSREAPFMSLGLLGCGLACLYGAYRYKNRGSMSTSVYLMQLRVAAQGTVVAALTFGVGYALFRHLYYEERPESKPADK</sequence>
<dbReference type="Proteomes" id="UP000694941">
    <property type="component" value="Unplaced"/>
</dbReference>
<evidence type="ECO:0000259" key="7">
    <source>
        <dbReference type="PROSITE" id="PS51503"/>
    </source>
</evidence>
<dbReference type="Pfam" id="PF04588">
    <property type="entry name" value="HIG_1_N"/>
    <property type="match status" value="1"/>
</dbReference>
<evidence type="ECO:0000256" key="6">
    <source>
        <dbReference type="SAM" id="Phobius"/>
    </source>
</evidence>
<dbReference type="GeneID" id="106463213"/>
<protein>
    <submittedName>
        <fullName evidence="9 10">HIG1 domain family member 1A, mitochondrial-like</fullName>
    </submittedName>
</protein>
<dbReference type="Gene3D" id="6.10.140.1320">
    <property type="match status" value="1"/>
</dbReference>
<feature type="transmembrane region" description="Helical" evidence="6">
    <location>
        <begin position="76"/>
        <end position="94"/>
    </location>
</feature>
<evidence type="ECO:0000256" key="3">
    <source>
        <dbReference type="ARBA" id="ARBA00022989"/>
    </source>
</evidence>
<dbReference type="InterPro" id="IPR007667">
    <property type="entry name" value="Hypoxia_induced_domain"/>
</dbReference>
<dbReference type="PROSITE" id="PS51503">
    <property type="entry name" value="HIG1"/>
    <property type="match status" value="1"/>
</dbReference>
<name>A0ABM1SRW2_LIMPO</name>
<evidence type="ECO:0000313" key="10">
    <source>
        <dbReference type="RefSeq" id="XP_022246368.1"/>
    </source>
</evidence>
<keyword evidence="8" id="KW-1185">Reference proteome</keyword>
<dbReference type="RefSeq" id="XP_022246368.1">
    <property type="nucleotide sequence ID" value="XM_022390660.1"/>
</dbReference>
<evidence type="ECO:0000256" key="5">
    <source>
        <dbReference type="ARBA" id="ARBA00023136"/>
    </source>
</evidence>
<accession>A0ABM1SRW2</accession>
<gene>
    <name evidence="9 10" type="primary">LOC106463213</name>
</gene>
<proteinExistence type="predicted"/>
<keyword evidence="5 6" id="KW-0472">Membrane</keyword>
<organism evidence="8 10">
    <name type="scientific">Limulus polyphemus</name>
    <name type="common">Atlantic horseshoe crab</name>
    <dbReference type="NCBI Taxonomy" id="6850"/>
    <lineage>
        <taxon>Eukaryota</taxon>
        <taxon>Metazoa</taxon>
        <taxon>Ecdysozoa</taxon>
        <taxon>Arthropoda</taxon>
        <taxon>Chelicerata</taxon>
        <taxon>Merostomata</taxon>
        <taxon>Xiphosura</taxon>
        <taxon>Limulidae</taxon>
        <taxon>Limulus</taxon>
    </lineage>
</organism>
<comment type="subcellular location">
    <subcellularLocation>
        <location evidence="1">Mitochondrion membrane</location>
    </subcellularLocation>
</comment>
<evidence type="ECO:0000256" key="4">
    <source>
        <dbReference type="ARBA" id="ARBA00023128"/>
    </source>
</evidence>
<evidence type="ECO:0000256" key="2">
    <source>
        <dbReference type="ARBA" id="ARBA00022692"/>
    </source>
</evidence>
<dbReference type="RefSeq" id="XP_013778663.1">
    <property type="nucleotide sequence ID" value="XM_013923209.2"/>
</dbReference>